<accession>A0ABN7SFC8</accession>
<dbReference type="NCBIfam" id="TIGR00231">
    <property type="entry name" value="small_GTP"/>
    <property type="match status" value="1"/>
</dbReference>
<evidence type="ECO:0000313" key="3">
    <source>
        <dbReference type="EMBL" id="CAG5097220.1"/>
    </source>
</evidence>
<evidence type="ECO:0000256" key="2">
    <source>
        <dbReference type="ARBA" id="ARBA00023134"/>
    </source>
</evidence>
<dbReference type="SMART" id="SM00175">
    <property type="entry name" value="RAB"/>
    <property type="match status" value="1"/>
</dbReference>
<dbReference type="PRINTS" id="PR00449">
    <property type="entry name" value="RASTRNSFRMNG"/>
</dbReference>
<dbReference type="PROSITE" id="PS51421">
    <property type="entry name" value="RAS"/>
    <property type="match status" value="1"/>
</dbReference>
<evidence type="ECO:0000313" key="4">
    <source>
        <dbReference type="Proteomes" id="UP001158576"/>
    </source>
</evidence>
<dbReference type="PANTHER" id="PTHR47977">
    <property type="entry name" value="RAS-RELATED PROTEIN RAB"/>
    <property type="match status" value="1"/>
</dbReference>
<dbReference type="InterPro" id="IPR001806">
    <property type="entry name" value="Small_GTPase"/>
</dbReference>
<dbReference type="Gene3D" id="3.40.50.300">
    <property type="entry name" value="P-loop containing nucleotide triphosphate hydrolases"/>
    <property type="match status" value="1"/>
</dbReference>
<dbReference type="Pfam" id="PF00071">
    <property type="entry name" value="Ras"/>
    <property type="match status" value="1"/>
</dbReference>
<dbReference type="SMART" id="SM00174">
    <property type="entry name" value="RHO"/>
    <property type="match status" value="1"/>
</dbReference>
<keyword evidence="4" id="KW-1185">Reference proteome</keyword>
<evidence type="ECO:0000256" key="1">
    <source>
        <dbReference type="ARBA" id="ARBA00022741"/>
    </source>
</evidence>
<dbReference type="InterPro" id="IPR027417">
    <property type="entry name" value="P-loop_NTPase"/>
</dbReference>
<gene>
    <name evidence="3" type="ORF">OKIOD_LOCUS6542</name>
</gene>
<dbReference type="SUPFAM" id="SSF52540">
    <property type="entry name" value="P-loop containing nucleoside triphosphate hydrolases"/>
    <property type="match status" value="1"/>
</dbReference>
<reference evidence="3 4" key="1">
    <citation type="submission" date="2021-04" db="EMBL/GenBank/DDBJ databases">
        <authorList>
            <person name="Bliznina A."/>
        </authorList>
    </citation>
    <scope>NUCLEOTIDE SEQUENCE [LARGE SCALE GENOMIC DNA]</scope>
</reference>
<keyword evidence="1" id="KW-0547">Nucleotide-binding</keyword>
<proteinExistence type="predicted"/>
<dbReference type="InterPro" id="IPR005225">
    <property type="entry name" value="Small_GTP-bd"/>
</dbReference>
<name>A0ABN7SFC8_OIKDI</name>
<dbReference type="Proteomes" id="UP001158576">
    <property type="component" value="Chromosome XSR"/>
</dbReference>
<dbReference type="InterPro" id="IPR050227">
    <property type="entry name" value="Rab"/>
</dbReference>
<sequence length="119" mass="12949">MSISDDEVALKIVVVGNGGVGKSSLIQRFATGLFTQEYKKTIGVDFLQRSLSLAGISINLMLWDTAGQEEFHSVTRAYYRGAHGAVIVYSASDPESFANVEDWKKRVTNECGEIPMDGG</sequence>
<dbReference type="PROSITE" id="PS51419">
    <property type="entry name" value="RAB"/>
    <property type="match status" value="1"/>
</dbReference>
<protein>
    <submittedName>
        <fullName evidence="3">Oidioi.mRNA.OKI2018_I69.XSR.g14984.t1.cds</fullName>
    </submittedName>
</protein>
<keyword evidence="2" id="KW-0342">GTP-binding</keyword>
<dbReference type="SMART" id="SM00173">
    <property type="entry name" value="RAS"/>
    <property type="match status" value="1"/>
</dbReference>
<dbReference type="EMBL" id="OU015569">
    <property type="protein sequence ID" value="CAG5097220.1"/>
    <property type="molecule type" value="Genomic_DNA"/>
</dbReference>
<organism evidence="3 4">
    <name type="scientific">Oikopleura dioica</name>
    <name type="common">Tunicate</name>
    <dbReference type="NCBI Taxonomy" id="34765"/>
    <lineage>
        <taxon>Eukaryota</taxon>
        <taxon>Metazoa</taxon>
        <taxon>Chordata</taxon>
        <taxon>Tunicata</taxon>
        <taxon>Appendicularia</taxon>
        <taxon>Copelata</taxon>
        <taxon>Oikopleuridae</taxon>
        <taxon>Oikopleura</taxon>
    </lineage>
</organism>